<name>A0A3N4LKB6_9PEZI</name>
<dbReference type="OrthoDB" id="5419122at2759"/>
<gene>
    <name evidence="2" type="ORF">L211DRAFT_407779</name>
</gene>
<dbReference type="EMBL" id="ML121556">
    <property type="protein sequence ID" value="RPB21832.1"/>
    <property type="molecule type" value="Genomic_DNA"/>
</dbReference>
<evidence type="ECO:0000256" key="1">
    <source>
        <dbReference type="SAM" id="MobiDB-lite"/>
    </source>
</evidence>
<dbReference type="InParanoid" id="A0A3N4LKB6"/>
<feature type="region of interest" description="Disordered" evidence="1">
    <location>
        <begin position="1"/>
        <end position="59"/>
    </location>
</feature>
<reference evidence="2 3" key="1">
    <citation type="journal article" date="2018" name="Nat. Ecol. Evol.">
        <title>Pezizomycetes genomes reveal the molecular basis of ectomycorrhizal truffle lifestyle.</title>
        <authorList>
            <person name="Murat C."/>
            <person name="Payen T."/>
            <person name="Noel B."/>
            <person name="Kuo A."/>
            <person name="Morin E."/>
            <person name="Chen J."/>
            <person name="Kohler A."/>
            <person name="Krizsan K."/>
            <person name="Balestrini R."/>
            <person name="Da Silva C."/>
            <person name="Montanini B."/>
            <person name="Hainaut M."/>
            <person name="Levati E."/>
            <person name="Barry K.W."/>
            <person name="Belfiori B."/>
            <person name="Cichocki N."/>
            <person name="Clum A."/>
            <person name="Dockter R.B."/>
            <person name="Fauchery L."/>
            <person name="Guy J."/>
            <person name="Iotti M."/>
            <person name="Le Tacon F."/>
            <person name="Lindquist E.A."/>
            <person name="Lipzen A."/>
            <person name="Malagnac F."/>
            <person name="Mello A."/>
            <person name="Molinier V."/>
            <person name="Miyauchi S."/>
            <person name="Poulain J."/>
            <person name="Riccioni C."/>
            <person name="Rubini A."/>
            <person name="Sitrit Y."/>
            <person name="Splivallo R."/>
            <person name="Traeger S."/>
            <person name="Wang M."/>
            <person name="Zifcakova L."/>
            <person name="Wipf D."/>
            <person name="Zambonelli A."/>
            <person name="Paolocci F."/>
            <person name="Nowrousian M."/>
            <person name="Ottonello S."/>
            <person name="Baldrian P."/>
            <person name="Spatafora J.W."/>
            <person name="Henrissat B."/>
            <person name="Nagy L.G."/>
            <person name="Aury J.M."/>
            <person name="Wincker P."/>
            <person name="Grigoriev I.V."/>
            <person name="Bonfante P."/>
            <person name="Martin F.M."/>
        </authorList>
    </citation>
    <scope>NUCLEOTIDE SEQUENCE [LARGE SCALE GENOMIC DNA]</scope>
    <source>
        <strain evidence="2 3">ATCC MYA-4762</strain>
    </source>
</reference>
<feature type="compositionally biased region" description="Low complexity" evidence="1">
    <location>
        <begin position="1"/>
        <end position="14"/>
    </location>
</feature>
<dbReference type="AlphaFoldDB" id="A0A3N4LKB6"/>
<feature type="compositionally biased region" description="Low complexity" evidence="1">
    <location>
        <begin position="46"/>
        <end position="56"/>
    </location>
</feature>
<evidence type="ECO:0000313" key="3">
    <source>
        <dbReference type="Proteomes" id="UP000267821"/>
    </source>
</evidence>
<keyword evidence="3" id="KW-1185">Reference proteome</keyword>
<accession>A0A3N4LKB6</accession>
<proteinExistence type="predicted"/>
<protein>
    <submittedName>
        <fullName evidence="2">Uncharacterized protein</fullName>
    </submittedName>
</protein>
<evidence type="ECO:0000313" key="2">
    <source>
        <dbReference type="EMBL" id="RPB21832.1"/>
    </source>
</evidence>
<sequence>MGSSLSKPILGSSSRSRRRSSRDQQPHHAQYVVTDPYSTSRRRSRGASGEASSSSHGGQGVYTYTYSYPQYPLQPHYTPNQYGYQYPPTYSTYEPAPESAYYLGTESFPALHSLGTTQAKPSGKTRSRGRLPPEYASGVYNTSTEYYAPPPVYRHQHRGTIVGDGVHYINSESSREKKREREEMRDTRLEVDGLLFAHRVVGGGVYCCGVRG</sequence>
<organism evidence="2 3">
    <name type="scientific">Terfezia boudieri ATCC MYA-4762</name>
    <dbReference type="NCBI Taxonomy" id="1051890"/>
    <lineage>
        <taxon>Eukaryota</taxon>
        <taxon>Fungi</taxon>
        <taxon>Dikarya</taxon>
        <taxon>Ascomycota</taxon>
        <taxon>Pezizomycotina</taxon>
        <taxon>Pezizomycetes</taxon>
        <taxon>Pezizales</taxon>
        <taxon>Pezizaceae</taxon>
        <taxon>Terfezia</taxon>
    </lineage>
</organism>
<dbReference type="Proteomes" id="UP000267821">
    <property type="component" value="Unassembled WGS sequence"/>
</dbReference>